<sequence>MNAQIEKLYDLAQKQERMIIGLMSGTSLDGLDIALCKISGSGTNTRLELVAFETMDYEPQFRTYVREVFSKRTIDLQTLSGVNAYVGIVHAKLINQALQQWQIDASQVDVIASHGQTVYHAPQSLTHDTRLPNSTLQIGDGDHIAVMTGIITLSDFRQKHIAAGGEGAPLAAYGDFLLFTDKIENRILLNIGGISNFTFLPHTDSPYEAYATDMGPGNTMMNQYMKEYFDEEMDRDAHVARSGKADQKLLAELSKEPFLLLDFPKTTGPELFNLQYLQHLQELSGTSALSHEDVMATLCHFSADTIVAAILKQCKDLQNIAVYISGGGLHNPLLVELIKAGLPDYKITSFEELGLNPDAKEACLFALLANETLVGKPDHVNQIKDSPAVCMGKISLPA</sequence>
<dbReference type="Gene3D" id="3.30.420.40">
    <property type="match status" value="2"/>
</dbReference>
<keyword evidence="1" id="KW-0067">ATP-binding</keyword>
<comment type="function">
    <text evidence="1">Catalyzes the specific phosphorylation of 1,6-anhydro-N-acetylmuramic acid (anhMurNAc) with the simultaneous cleavage of the 1,6-anhydro ring, generating MurNAc-6-P. Is required for the utilization of anhMurNAc either imported from the medium or derived from its own cell wall murein, and thus plays a role in cell wall recycling.</text>
</comment>
<evidence type="ECO:0000256" key="1">
    <source>
        <dbReference type="HAMAP-Rule" id="MF_01270"/>
    </source>
</evidence>
<keyword evidence="1 2" id="KW-0418">Kinase</keyword>
<keyword evidence="1 2" id="KW-0808">Transferase</keyword>
<protein>
    <recommendedName>
        <fullName evidence="1">Anhydro-N-acetylmuramic acid kinase</fullName>
        <ecNumber evidence="1">2.7.1.170</ecNumber>
    </recommendedName>
    <alternativeName>
        <fullName evidence="1">AnhMurNAc kinase</fullName>
    </alternativeName>
</protein>
<organism evidence="2 3">
    <name type="scientific">Sphingobacterium spiritivorum</name>
    <name type="common">Flavobacterium spiritivorum</name>
    <dbReference type="NCBI Taxonomy" id="258"/>
    <lineage>
        <taxon>Bacteria</taxon>
        <taxon>Pseudomonadati</taxon>
        <taxon>Bacteroidota</taxon>
        <taxon>Sphingobacteriia</taxon>
        <taxon>Sphingobacteriales</taxon>
        <taxon>Sphingobacteriaceae</taxon>
        <taxon>Sphingobacterium</taxon>
    </lineage>
</organism>
<dbReference type="GO" id="GO:0006040">
    <property type="term" value="P:amino sugar metabolic process"/>
    <property type="evidence" value="ECO:0007669"/>
    <property type="project" value="InterPro"/>
</dbReference>
<evidence type="ECO:0000313" key="3">
    <source>
        <dbReference type="Proteomes" id="UP000254893"/>
    </source>
</evidence>
<evidence type="ECO:0000313" key="2">
    <source>
        <dbReference type="EMBL" id="SUJ15719.1"/>
    </source>
</evidence>
<dbReference type="PANTHER" id="PTHR30605">
    <property type="entry name" value="ANHYDRO-N-ACETYLMURAMIC ACID KINASE"/>
    <property type="match status" value="1"/>
</dbReference>
<dbReference type="UniPathway" id="UPA00343"/>
<dbReference type="UniPathway" id="UPA00544"/>
<comment type="pathway">
    <text evidence="1">Cell wall biogenesis; peptidoglycan recycling.</text>
</comment>
<dbReference type="InterPro" id="IPR005338">
    <property type="entry name" value="Anhydro_N_Ac-Mur_kinase"/>
</dbReference>
<dbReference type="AlphaFoldDB" id="A0A380CAZ0"/>
<dbReference type="GO" id="GO:0009254">
    <property type="term" value="P:peptidoglycan turnover"/>
    <property type="evidence" value="ECO:0007669"/>
    <property type="project" value="UniProtKB-UniRule"/>
</dbReference>
<dbReference type="EC" id="2.7.1.170" evidence="1"/>
<keyword evidence="1" id="KW-0547">Nucleotide-binding</keyword>
<dbReference type="GO" id="GO:0005524">
    <property type="term" value="F:ATP binding"/>
    <property type="evidence" value="ECO:0007669"/>
    <property type="project" value="UniProtKB-UniRule"/>
</dbReference>
<dbReference type="PANTHER" id="PTHR30605:SF0">
    <property type="entry name" value="ANHYDRO-N-ACETYLMURAMIC ACID KINASE"/>
    <property type="match status" value="1"/>
</dbReference>
<dbReference type="InterPro" id="IPR043129">
    <property type="entry name" value="ATPase_NBD"/>
</dbReference>
<dbReference type="GO" id="GO:0097175">
    <property type="term" value="P:1,6-anhydro-N-acetyl-beta-muramic acid catabolic process"/>
    <property type="evidence" value="ECO:0007669"/>
    <property type="project" value="UniProtKB-UniRule"/>
</dbReference>
<feature type="binding site" evidence="1">
    <location>
        <begin position="25"/>
        <end position="32"/>
    </location>
    <ligand>
        <name>ATP</name>
        <dbReference type="ChEBI" id="CHEBI:30616"/>
    </ligand>
</feature>
<accession>A0A380CAZ0</accession>
<comment type="pathway">
    <text evidence="1">Amino-sugar metabolism; 1,6-anhydro-N-acetylmuramate degradation.</text>
</comment>
<dbReference type="EMBL" id="UGYW01000002">
    <property type="protein sequence ID" value="SUJ15719.1"/>
    <property type="molecule type" value="Genomic_DNA"/>
</dbReference>
<dbReference type="SUPFAM" id="SSF53067">
    <property type="entry name" value="Actin-like ATPase domain"/>
    <property type="match status" value="1"/>
</dbReference>
<name>A0A380CAZ0_SPHSI</name>
<proteinExistence type="inferred from homology"/>
<reference evidence="2 3" key="1">
    <citation type="submission" date="2018-06" db="EMBL/GenBank/DDBJ databases">
        <authorList>
            <consortium name="Pathogen Informatics"/>
            <person name="Doyle S."/>
        </authorList>
    </citation>
    <scope>NUCLEOTIDE SEQUENCE [LARGE SCALE GENOMIC DNA]</scope>
    <source>
        <strain evidence="2 3">NCTC11388</strain>
    </source>
</reference>
<keyword evidence="1" id="KW-0119">Carbohydrate metabolism</keyword>
<dbReference type="GO" id="GO:0016301">
    <property type="term" value="F:kinase activity"/>
    <property type="evidence" value="ECO:0007669"/>
    <property type="project" value="UniProtKB-KW"/>
</dbReference>
<dbReference type="Pfam" id="PF03702">
    <property type="entry name" value="AnmK"/>
    <property type="match status" value="1"/>
</dbReference>
<comment type="similarity">
    <text evidence="1">Belongs to the anhydro-N-acetylmuramic acid kinase family.</text>
</comment>
<comment type="catalytic activity">
    <reaction evidence="1">
        <text>1,6-anhydro-N-acetyl-beta-muramate + ATP + H2O = N-acetyl-D-muramate 6-phosphate + ADP + H(+)</text>
        <dbReference type="Rhea" id="RHEA:24952"/>
        <dbReference type="ChEBI" id="CHEBI:15377"/>
        <dbReference type="ChEBI" id="CHEBI:15378"/>
        <dbReference type="ChEBI" id="CHEBI:30616"/>
        <dbReference type="ChEBI" id="CHEBI:58690"/>
        <dbReference type="ChEBI" id="CHEBI:58722"/>
        <dbReference type="ChEBI" id="CHEBI:456216"/>
        <dbReference type="EC" id="2.7.1.170"/>
    </reaction>
</comment>
<dbReference type="GO" id="GO:0016773">
    <property type="term" value="F:phosphotransferase activity, alcohol group as acceptor"/>
    <property type="evidence" value="ECO:0007669"/>
    <property type="project" value="UniProtKB-UniRule"/>
</dbReference>
<dbReference type="CDD" id="cd24050">
    <property type="entry name" value="ASKHA_NBD_ANMK"/>
    <property type="match status" value="1"/>
</dbReference>
<dbReference type="RefSeq" id="WP_115170361.1">
    <property type="nucleotide sequence ID" value="NZ_UGYW01000002.1"/>
</dbReference>
<dbReference type="HAMAP" id="MF_01270">
    <property type="entry name" value="AnhMurNAc_kinase"/>
    <property type="match status" value="1"/>
</dbReference>
<dbReference type="Proteomes" id="UP000254893">
    <property type="component" value="Unassembled WGS sequence"/>
</dbReference>
<gene>
    <name evidence="1 2" type="primary">anmK</name>
    <name evidence="2" type="ORF">NCTC11388_02518</name>
</gene>